<comment type="caution">
    <text evidence="1">The sequence shown here is derived from an EMBL/GenBank/DDBJ whole genome shotgun (WGS) entry which is preliminary data.</text>
</comment>
<gene>
    <name evidence="1" type="ORF">Mal64_06990</name>
</gene>
<evidence type="ECO:0008006" key="3">
    <source>
        <dbReference type="Google" id="ProtNLM"/>
    </source>
</evidence>
<dbReference type="RefSeq" id="WP_197525404.1">
    <property type="nucleotide sequence ID" value="NZ_SJPQ01000001.1"/>
</dbReference>
<dbReference type="SUPFAM" id="SSF53098">
    <property type="entry name" value="Ribonuclease H-like"/>
    <property type="match status" value="1"/>
</dbReference>
<dbReference type="Proteomes" id="UP000315440">
    <property type="component" value="Unassembled WGS sequence"/>
</dbReference>
<dbReference type="EMBL" id="SJPQ01000001">
    <property type="protein sequence ID" value="TWT90314.1"/>
    <property type="molecule type" value="Genomic_DNA"/>
</dbReference>
<evidence type="ECO:0000313" key="2">
    <source>
        <dbReference type="Proteomes" id="UP000315440"/>
    </source>
</evidence>
<dbReference type="GO" id="GO:0003676">
    <property type="term" value="F:nucleic acid binding"/>
    <property type="evidence" value="ECO:0007669"/>
    <property type="project" value="InterPro"/>
</dbReference>
<name>A0A5C5ZS16_9BACT</name>
<sequence length="58" mass="6462">MSARECLAIDVARRLRHADVWERLSDLFAGRGVPKYIRSDNGSEFTAKVVRNGSSEPA</sequence>
<dbReference type="Gene3D" id="3.30.420.10">
    <property type="entry name" value="Ribonuclease H-like superfamily/Ribonuclease H"/>
    <property type="match status" value="1"/>
</dbReference>
<reference evidence="1 2" key="1">
    <citation type="submission" date="2019-02" db="EMBL/GenBank/DDBJ databases">
        <title>Deep-cultivation of Planctomycetes and their phenomic and genomic characterization uncovers novel biology.</title>
        <authorList>
            <person name="Wiegand S."/>
            <person name="Jogler M."/>
            <person name="Boedeker C."/>
            <person name="Pinto D."/>
            <person name="Vollmers J."/>
            <person name="Rivas-Marin E."/>
            <person name="Kohn T."/>
            <person name="Peeters S.H."/>
            <person name="Heuer A."/>
            <person name="Rast P."/>
            <person name="Oberbeckmann S."/>
            <person name="Bunk B."/>
            <person name="Jeske O."/>
            <person name="Meyerdierks A."/>
            <person name="Storesund J.E."/>
            <person name="Kallscheuer N."/>
            <person name="Luecker S."/>
            <person name="Lage O.M."/>
            <person name="Pohl T."/>
            <person name="Merkel B.J."/>
            <person name="Hornburger P."/>
            <person name="Mueller R.-W."/>
            <person name="Bruemmer F."/>
            <person name="Labrenz M."/>
            <person name="Spormann A.M."/>
            <person name="Op Den Camp H."/>
            <person name="Overmann J."/>
            <person name="Amann R."/>
            <person name="Jetten M.S.M."/>
            <person name="Mascher T."/>
            <person name="Medema M.H."/>
            <person name="Devos D.P."/>
            <person name="Kaster A.-K."/>
            <person name="Ovreas L."/>
            <person name="Rohde M."/>
            <person name="Galperin M.Y."/>
            <person name="Jogler C."/>
        </authorList>
    </citation>
    <scope>NUCLEOTIDE SEQUENCE [LARGE SCALE GENOMIC DNA]</scope>
    <source>
        <strain evidence="1 2">Mal64</strain>
    </source>
</reference>
<organism evidence="1 2">
    <name type="scientific">Pseudobythopirellula maris</name>
    <dbReference type="NCBI Taxonomy" id="2527991"/>
    <lineage>
        <taxon>Bacteria</taxon>
        <taxon>Pseudomonadati</taxon>
        <taxon>Planctomycetota</taxon>
        <taxon>Planctomycetia</taxon>
        <taxon>Pirellulales</taxon>
        <taxon>Lacipirellulaceae</taxon>
        <taxon>Pseudobythopirellula</taxon>
    </lineage>
</organism>
<evidence type="ECO:0000313" key="1">
    <source>
        <dbReference type="EMBL" id="TWT90314.1"/>
    </source>
</evidence>
<proteinExistence type="predicted"/>
<dbReference type="InterPro" id="IPR012337">
    <property type="entry name" value="RNaseH-like_sf"/>
</dbReference>
<dbReference type="AlphaFoldDB" id="A0A5C5ZS16"/>
<dbReference type="InterPro" id="IPR036397">
    <property type="entry name" value="RNaseH_sf"/>
</dbReference>
<accession>A0A5C5ZS16</accession>
<protein>
    <recommendedName>
        <fullName evidence="3">Integrase core domain protein</fullName>
    </recommendedName>
</protein>
<keyword evidence="2" id="KW-1185">Reference proteome</keyword>